<dbReference type="SUPFAM" id="SSF53335">
    <property type="entry name" value="S-adenosyl-L-methionine-dependent methyltransferases"/>
    <property type="match status" value="1"/>
</dbReference>
<evidence type="ECO:0000256" key="6">
    <source>
        <dbReference type="HAMAP-Rule" id="MF_00934"/>
    </source>
</evidence>
<gene>
    <name evidence="6" type="primary">rlmJ</name>
    <name evidence="7" type="ORF">JYB88_17980</name>
</gene>
<dbReference type="EMBL" id="CP071504">
    <property type="protein sequence ID" value="QSX31983.1"/>
    <property type="molecule type" value="Genomic_DNA"/>
</dbReference>
<feature type="active site" description="Proton acceptor" evidence="6">
    <location>
        <position position="169"/>
    </location>
</feature>
<dbReference type="FunFam" id="3.40.50.150:FF:000037">
    <property type="entry name" value="Ribosomal RNA large subunit methyltransferase J"/>
    <property type="match status" value="1"/>
</dbReference>
<dbReference type="PANTHER" id="PTHR37426:SF1">
    <property type="entry name" value="RIBOSOMAL RNA LARGE SUBUNIT METHYLTRANSFERASE J"/>
    <property type="match status" value="1"/>
</dbReference>
<comment type="function">
    <text evidence="6">Specifically methylates the adenine in position 2030 of 23S rRNA.</text>
</comment>
<dbReference type="GO" id="GO:0005829">
    <property type="term" value="C:cytosol"/>
    <property type="evidence" value="ECO:0007669"/>
    <property type="project" value="TreeGrafter"/>
</dbReference>
<feature type="binding site" evidence="6">
    <location>
        <position position="42"/>
    </location>
    <ligand>
        <name>S-adenosyl-L-methionine</name>
        <dbReference type="ChEBI" id="CHEBI:59789"/>
    </ligand>
</feature>
<dbReference type="Proteomes" id="UP000663281">
    <property type="component" value="Chromosome"/>
</dbReference>
<proteinExistence type="inferred from homology"/>
<keyword evidence="4 6" id="KW-0949">S-adenosyl-L-methionine</keyword>
<dbReference type="PANTHER" id="PTHR37426">
    <property type="entry name" value="RIBOSOMAL RNA LARGE SUBUNIT METHYLTRANSFERASE J"/>
    <property type="match status" value="1"/>
</dbReference>
<evidence type="ECO:0000256" key="3">
    <source>
        <dbReference type="ARBA" id="ARBA00022679"/>
    </source>
</evidence>
<dbReference type="GO" id="GO:0070475">
    <property type="term" value="P:rRNA base methylation"/>
    <property type="evidence" value="ECO:0007669"/>
    <property type="project" value="UniProtKB-UniRule"/>
</dbReference>
<evidence type="ECO:0000256" key="4">
    <source>
        <dbReference type="ARBA" id="ARBA00022691"/>
    </source>
</evidence>
<name>A0A975AN48_9GAMM</name>
<feature type="binding site" evidence="6">
    <location>
        <position position="169"/>
    </location>
    <ligand>
        <name>S-adenosyl-L-methionine</name>
        <dbReference type="ChEBI" id="CHEBI:59789"/>
    </ligand>
</feature>
<keyword evidence="3 6" id="KW-0808">Transferase</keyword>
<protein>
    <recommendedName>
        <fullName evidence="6">Ribosomal RNA large subunit methyltransferase J</fullName>
        <ecNumber evidence="6">2.1.1.266</ecNumber>
    </recommendedName>
    <alternativeName>
        <fullName evidence="6">23S rRNA (adenine(2030)-N6)-methyltransferase</fullName>
    </alternativeName>
    <alternativeName>
        <fullName evidence="6">23S rRNA m6A2030 methyltransferase</fullName>
    </alternativeName>
</protein>
<sequence length="284" mass="31742">MLSYRHGFHAGNYADVLKHAILLQTIELIQKKDKPFVYIDTHAGAGGYCLDDEFAQKTAEFKDGIGRLWGRQDLPASLVHYLECVAHFNEGNGGAAEALAWYPGSPALVDMQLRDKDRMVLHELHGTDHQLLAEYFEGERQTKVVRGDGLKGLLAAVPPLERRGLVLIDPSYEIKSDYRDVAEAIIKAQRKFATGVYLLWYPVVNRAQTESMLSLLKESGIRRQLRIEQAIKPDSDEFGMTAAGLWVINPPWQLDEIATEMLQSLSALLGQPGGQVTVKWEVGE</sequence>
<keyword evidence="5 6" id="KW-0694">RNA-binding</keyword>
<dbReference type="GO" id="GO:0036307">
    <property type="term" value="F:23S rRNA (adenine(2030)-N(6))-methyltransferase activity"/>
    <property type="evidence" value="ECO:0007669"/>
    <property type="project" value="UniProtKB-UniRule"/>
</dbReference>
<dbReference type="AlphaFoldDB" id="A0A975AN48"/>
<feature type="site" description="Interaction with substrate rRNA" evidence="6">
    <location>
        <position position="4"/>
    </location>
</feature>
<comment type="similarity">
    <text evidence="6">Belongs to the RlmJ family.</text>
</comment>
<dbReference type="RefSeq" id="WP_207326372.1">
    <property type="nucleotide sequence ID" value="NZ_CP071504.1"/>
</dbReference>
<reference evidence="7 8" key="1">
    <citation type="submission" date="2021-03" db="EMBL/GenBank/DDBJ databases">
        <title>Novel species identification of genus Shewanella.</title>
        <authorList>
            <person name="Liu G."/>
            <person name="Zhang Q."/>
        </authorList>
    </citation>
    <scope>NUCLEOTIDE SEQUENCE [LARGE SCALE GENOMIC DNA]</scope>
    <source>
        <strain evidence="7 8">FJAT-53726</strain>
    </source>
</reference>
<keyword evidence="1 6" id="KW-0698">rRNA processing</keyword>
<dbReference type="KEGG" id="scyp:JYB88_17980"/>
<feature type="binding site" evidence="6">
    <location>
        <position position="123"/>
    </location>
    <ligand>
        <name>S-adenosyl-L-methionine</name>
        <dbReference type="ChEBI" id="CHEBI:59789"/>
    </ligand>
</feature>
<dbReference type="EC" id="2.1.1.266" evidence="6"/>
<evidence type="ECO:0000313" key="8">
    <source>
        <dbReference type="Proteomes" id="UP000663281"/>
    </source>
</evidence>
<feature type="binding site" evidence="6">
    <location>
        <position position="19"/>
    </location>
    <ligand>
        <name>S-adenosyl-L-methionine</name>
        <dbReference type="ChEBI" id="CHEBI:59789"/>
    </ligand>
</feature>
<dbReference type="Pfam" id="PF04378">
    <property type="entry name" value="RsmJ"/>
    <property type="match status" value="1"/>
</dbReference>
<evidence type="ECO:0000256" key="5">
    <source>
        <dbReference type="ARBA" id="ARBA00022884"/>
    </source>
</evidence>
<comment type="subunit">
    <text evidence="6">Monomer.</text>
</comment>
<evidence type="ECO:0000313" key="7">
    <source>
        <dbReference type="EMBL" id="QSX31983.1"/>
    </source>
</evidence>
<keyword evidence="2 6" id="KW-0489">Methyltransferase</keyword>
<feature type="binding site" evidence="6">
    <location>
        <position position="105"/>
    </location>
    <ligand>
        <name>S-adenosyl-L-methionine</name>
        <dbReference type="ChEBI" id="CHEBI:59789"/>
    </ligand>
</feature>
<dbReference type="GO" id="GO:0003723">
    <property type="term" value="F:RNA binding"/>
    <property type="evidence" value="ECO:0007669"/>
    <property type="project" value="UniProtKB-UniRule"/>
</dbReference>
<dbReference type="HAMAP" id="MF_00934">
    <property type="entry name" value="23SrRNA_methyltr_J"/>
    <property type="match status" value="1"/>
</dbReference>
<comment type="catalytic activity">
    <reaction evidence="6">
        <text>adenosine(2030) in 23S rRNA + S-adenosyl-L-methionine = N(6)-methyladenosine(2030) in 23S rRNA + S-adenosyl-L-homocysteine + H(+)</text>
        <dbReference type="Rhea" id="RHEA:43736"/>
        <dbReference type="Rhea" id="RHEA-COMP:10668"/>
        <dbReference type="Rhea" id="RHEA-COMP:10669"/>
        <dbReference type="ChEBI" id="CHEBI:15378"/>
        <dbReference type="ChEBI" id="CHEBI:57856"/>
        <dbReference type="ChEBI" id="CHEBI:59789"/>
        <dbReference type="ChEBI" id="CHEBI:74411"/>
        <dbReference type="ChEBI" id="CHEBI:74449"/>
        <dbReference type="EC" id="2.1.1.266"/>
    </reaction>
</comment>
<dbReference type="InterPro" id="IPR029063">
    <property type="entry name" value="SAM-dependent_MTases_sf"/>
</dbReference>
<organism evidence="7 8">
    <name type="scientific">Shewanella cyperi</name>
    <dbReference type="NCBI Taxonomy" id="2814292"/>
    <lineage>
        <taxon>Bacteria</taxon>
        <taxon>Pseudomonadati</taxon>
        <taxon>Pseudomonadota</taxon>
        <taxon>Gammaproteobacteria</taxon>
        <taxon>Alteromonadales</taxon>
        <taxon>Shewanellaceae</taxon>
        <taxon>Shewanella</taxon>
    </lineage>
</organism>
<keyword evidence="8" id="KW-1185">Reference proteome</keyword>
<dbReference type="InterPro" id="IPR007473">
    <property type="entry name" value="RlmJ"/>
</dbReference>
<evidence type="ECO:0000256" key="1">
    <source>
        <dbReference type="ARBA" id="ARBA00022552"/>
    </source>
</evidence>
<accession>A0A975AN48</accession>
<evidence type="ECO:0000256" key="2">
    <source>
        <dbReference type="ARBA" id="ARBA00022603"/>
    </source>
</evidence>
<feature type="binding site" evidence="6">
    <location>
        <begin position="148"/>
        <end position="149"/>
    </location>
    <ligand>
        <name>S-adenosyl-L-methionine</name>
        <dbReference type="ChEBI" id="CHEBI:59789"/>
    </ligand>
</feature>
<dbReference type="Gene3D" id="3.40.50.150">
    <property type="entry name" value="Vaccinia Virus protein VP39"/>
    <property type="match status" value="1"/>
</dbReference>